<dbReference type="GO" id="GO:0042923">
    <property type="term" value="F:neuropeptide binding"/>
    <property type="evidence" value="ECO:0007669"/>
    <property type="project" value="TreeGrafter"/>
</dbReference>
<feature type="transmembrane region" description="Helical" evidence="10">
    <location>
        <begin position="199"/>
        <end position="225"/>
    </location>
</feature>
<dbReference type="PROSITE" id="PS50262">
    <property type="entry name" value="G_PROTEIN_RECEP_F1_2"/>
    <property type="match status" value="1"/>
</dbReference>
<evidence type="ECO:0000313" key="13">
    <source>
        <dbReference type="WBParaSite" id="PSAMB.scaffold2629size22134.g18665.t1"/>
    </source>
</evidence>
<dbReference type="PANTHER" id="PTHR24235:SF18">
    <property type="entry name" value="G-PROTEIN COUPLED RECEPTORS FAMILY 1 PROFILE DOMAIN-CONTAINING PROTEIN"/>
    <property type="match status" value="1"/>
</dbReference>
<feature type="transmembrane region" description="Helical" evidence="10">
    <location>
        <begin position="73"/>
        <end position="95"/>
    </location>
</feature>
<comment type="similarity">
    <text evidence="2 9">Belongs to the G-protein coupled receptor 1 family.</text>
</comment>
<feature type="domain" description="G-protein coupled receptors family 1 profile" evidence="11">
    <location>
        <begin position="53"/>
        <end position="317"/>
    </location>
</feature>
<dbReference type="WBParaSite" id="PSAMB.scaffold2629size22134.g18665.t1">
    <property type="protein sequence ID" value="PSAMB.scaffold2629size22134.g18665.t1"/>
    <property type="gene ID" value="PSAMB.scaffold2629size22134.g18665"/>
</dbReference>
<reference evidence="13" key="1">
    <citation type="submission" date="2022-11" db="UniProtKB">
        <authorList>
            <consortium name="WormBaseParasite"/>
        </authorList>
    </citation>
    <scope>IDENTIFICATION</scope>
</reference>
<dbReference type="InterPro" id="IPR017452">
    <property type="entry name" value="GPCR_Rhodpsn_7TM"/>
</dbReference>
<evidence type="ECO:0000256" key="2">
    <source>
        <dbReference type="ARBA" id="ARBA00010663"/>
    </source>
</evidence>
<keyword evidence="5 9" id="KW-0297">G-protein coupled receptor</keyword>
<dbReference type="PRINTS" id="PR01012">
    <property type="entry name" value="NRPEPTIDEYR"/>
</dbReference>
<keyword evidence="4 10" id="KW-1133">Transmembrane helix</keyword>
<feature type="transmembrane region" description="Helical" evidence="10">
    <location>
        <begin position="151"/>
        <end position="170"/>
    </location>
</feature>
<proteinExistence type="inferred from homology"/>
<organism evidence="12 13">
    <name type="scientific">Plectus sambesii</name>
    <dbReference type="NCBI Taxonomy" id="2011161"/>
    <lineage>
        <taxon>Eukaryota</taxon>
        <taxon>Metazoa</taxon>
        <taxon>Ecdysozoa</taxon>
        <taxon>Nematoda</taxon>
        <taxon>Chromadorea</taxon>
        <taxon>Plectida</taxon>
        <taxon>Plectina</taxon>
        <taxon>Plectoidea</taxon>
        <taxon>Plectidae</taxon>
        <taxon>Plectus</taxon>
    </lineage>
</organism>
<evidence type="ECO:0000256" key="3">
    <source>
        <dbReference type="ARBA" id="ARBA00022692"/>
    </source>
</evidence>
<feature type="transmembrane region" description="Helical" evidence="10">
    <location>
        <begin position="260"/>
        <end position="278"/>
    </location>
</feature>
<dbReference type="InterPro" id="IPR000276">
    <property type="entry name" value="GPCR_Rhodpsn"/>
</dbReference>
<protein>
    <submittedName>
        <fullName evidence="13">G-protein coupled receptors family 1 profile domain-containing protein</fullName>
    </submittedName>
</protein>
<keyword evidence="12" id="KW-1185">Reference proteome</keyword>
<dbReference type="GO" id="GO:0004983">
    <property type="term" value="F:neuropeptide Y receptor activity"/>
    <property type="evidence" value="ECO:0007669"/>
    <property type="project" value="InterPro"/>
</dbReference>
<comment type="subcellular location">
    <subcellularLocation>
        <location evidence="1">Membrane</location>
        <topology evidence="1">Multi-pass membrane protein</topology>
    </subcellularLocation>
</comment>
<dbReference type="PRINTS" id="PR00237">
    <property type="entry name" value="GPCRRHODOPSN"/>
</dbReference>
<evidence type="ECO:0000256" key="5">
    <source>
        <dbReference type="ARBA" id="ARBA00023040"/>
    </source>
</evidence>
<dbReference type="GO" id="GO:0005886">
    <property type="term" value="C:plasma membrane"/>
    <property type="evidence" value="ECO:0007669"/>
    <property type="project" value="TreeGrafter"/>
</dbReference>
<keyword evidence="7 9" id="KW-0675">Receptor</keyword>
<sequence>MAVLANSTANASLACISLNDYLWEDFRELSSRYSTMAIFASLYATIIACGLFGNLCVILSVTKNKQLQTVPNWFIVSLSCSDIVVCLTSATITPFTAFAKVWVFGGALCAIMGLISGASLFFSTFTLTAISIDRFILIVLPTTQPIQQRHCYMIIGSILTLAIGLSLPIATHQTVGPFGNYCGVFCSEDWSDSQWGRRAYGTFVLILQFALPLIVICTCYTLICIKIANGILAKRDRVQTTVLSKQRQAAAKRRQRTNRMLIGMVCGFAASWSPYIIFNLSRDYDLWPVWVHRQQFLFGIITHCIAMTSTVWNPLLYAWLNQQLRAAFLQLLGCEPLTTDSDANAGAARIPSVRSRKRSSEGLLRDPATVVLLVDNQHGTVVPQEKRAADQKASPTLDEHIDRQSLLNDPLQPHSGDISL</sequence>
<evidence type="ECO:0000259" key="11">
    <source>
        <dbReference type="PROSITE" id="PS50262"/>
    </source>
</evidence>
<dbReference type="GO" id="GO:0043005">
    <property type="term" value="C:neuron projection"/>
    <property type="evidence" value="ECO:0007669"/>
    <property type="project" value="TreeGrafter"/>
</dbReference>
<evidence type="ECO:0000256" key="7">
    <source>
        <dbReference type="ARBA" id="ARBA00023170"/>
    </source>
</evidence>
<dbReference type="PANTHER" id="PTHR24235">
    <property type="entry name" value="NEUROPEPTIDE Y RECEPTOR"/>
    <property type="match status" value="1"/>
</dbReference>
<evidence type="ECO:0000256" key="4">
    <source>
        <dbReference type="ARBA" id="ARBA00022989"/>
    </source>
</evidence>
<evidence type="ECO:0000256" key="6">
    <source>
        <dbReference type="ARBA" id="ARBA00023136"/>
    </source>
</evidence>
<name>A0A914VWN5_9BILA</name>
<evidence type="ECO:0000256" key="9">
    <source>
        <dbReference type="RuleBase" id="RU000688"/>
    </source>
</evidence>
<dbReference type="PROSITE" id="PS00237">
    <property type="entry name" value="G_PROTEIN_RECEP_F1_1"/>
    <property type="match status" value="1"/>
</dbReference>
<keyword evidence="8 9" id="KW-0807">Transducer</keyword>
<keyword evidence="6 10" id="KW-0472">Membrane</keyword>
<dbReference type="SUPFAM" id="SSF81321">
    <property type="entry name" value="Family A G protein-coupled receptor-like"/>
    <property type="match status" value="1"/>
</dbReference>
<evidence type="ECO:0000313" key="12">
    <source>
        <dbReference type="Proteomes" id="UP000887566"/>
    </source>
</evidence>
<evidence type="ECO:0000256" key="10">
    <source>
        <dbReference type="SAM" id="Phobius"/>
    </source>
</evidence>
<keyword evidence="3 9" id="KW-0812">Transmembrane</keyword>
<feature type="transmembrane region" description="Helical" evidence="10">
    <location>
        <begin position="36"/>
        <end position="61"/>
    </location>
</feature>
<dbReference type="Pfam" id="PF00001">
    <property type="entry name" value="7tm_1"/>
    <property type="match status" value="1"/>
</dbReference>
<evidence type="ECO:0000256" key="1">
    <source>
        <dbReference type="ARBA" id="ARBA00004141"/>
    </source>
</evidence>
<feature type="transmembrane region" description="Helical" evidence="10">
    <location>
        <begin position="101"/>
        <end position="130"/>
    </location>
</feature>
<dbReference type="AlphaFoldDB" id="A0A914VWN5"/>
<feature type="transmembrane region" description="Helical" evidence="10">
    <location>
        <begin position="298"/>
        <end position="320"/>
    </location>
</feature>
<dbReference type="CDD" id="cd15203">
    <property type="entry name" value="7tmA_NPYR-like"/>
    <property type="match status" value="1"/>
</dbReference>
<dbReference type="SMART" id="SM01381">
    <property type="entry name" value="7TM_GPCR_Srsx"/>
    <property type="match status" value="1"/>
</dbReference>
<dbReference type="Proteomes" id="UP000887566">
    <property type="component" value="Unplaced"/>
</dbReference>
<accession>A0A914VWN5</accession>
<dbReference type="Gene3D" id="1.20.1070.10">
    <property type="entry name" value="Rhodopsin 7-helix transmembrane proteins"/>
    <property type="match status" value="1"/>
</dbReference>
<dbReference type="InterPro" id="IPR000611">
    <property type="entry name" value="NPY_rcpt"/>
</dbReference>
<evidence type="ECO:0000256" key="8">
    <source>
        <dbReference type="ARBA" id="ARBA00023224"/>
    </source>
</evidence>